<name>A0A6L7F071_9ACTN</name>
<dbReference type="Proteomes" id="UP000473325">
    <property type="component" value="Unassembled WGS sequence"/>
</dbReference>
<keyword evidence="2" id="KW-1185">Reference proteome</keyword>
<sequence length="208" mass="22678">MTPVRLLHSPWVGPRTWAPVAERLHDAGRDVRVQDPREPCEVRRPLLVPHSGAGLWAPGLAARLDAVGTVFVDAALPAGTGSTPTVPSDLAQHLRGVADADGLLPPWTRWWPEEDVAALFPDDLTRAEVEAEVPRLPLSYAEGRVEAPAGWESRRCAYLAFGATYAEETARARELGWPVEVFDGGHLHQLVDPDRVTDAVLRLADQLA</sequence>
<keyword evidence="1" id="KW-0378">Hydrolase</keyword>
<dbReference type="GO" id="GO:0016787">
    <property type="term" value="F:hydrolase activity"/>
    <property type="evidence" value="ECO:0007669"/>
    <property type="project" value="UniProtKB-KW"/>
</dbReference>
<comment type="caution">
    <text evidence="1">The sequence shown here is derived from an EMBL/GenBank/DDBJ whole genome shotgun (WGS) entry which is preliminary data.</text>
</comment>
<accession>A0A6L7F071</accession>
<protein>
    <submittedName>
        <fullName evidence="1">Alpha/beta hydrolase</fullName>
    </submittedName>
</protein>
<evidence type="ECO:0000313" key="1">
    <source>
        <dbReference type="EMBL" id="MXG90159.1"/>
    </source>
</evidence>
<dbReference type="InterPro" id="IPR029058">
    <property type="entry name" value="AB_hydrolase_fold"/>
</dbReference>
<dbReference type="EMBL" id="WUEK01000006">
    <property type="protein sequence ID" value="MXG90159.1"/>
    <property type="molecule type" value="Genomic_DNA"/>
</dbReference>
<organism evidence="1 2">
    <name type="scientific">Nocardioides flavescens</name>
    <dbReference type="NCBI Taxonomy" id="2691959"/>
    <lineage>
        <taxon>Bacteria</taxon>
        <taxon>Bacillati</taxon>
        <taxon>Actinomycetota</taxon>
        <taxon>Actinomycetes</taxon>
        <taxon>Propionibacteriales</taxon>
        <taxon>Nocardioidaceae</taxon>
        <taxon>Nocardioides</taxon>
    </lineage>
</organism>
<gene>
    <name evidence="1" type="ORF">GRQ65_11415</name>
</gene>
<dbReference type="AlphaFoldDB" id="A0A6L7F071"/>
<evidence type="ECO:0000313" key="2">
    <source>
        <dbReference type="Proteomes" id="UP000473325"/>
    </source>
</evidence>
<dbReference type="SUPFAM" id="SSF53474">
    <property type="entry name" value="alpha/beta-Hydrolases"/>
    <property type="match status" value="1"/>
</dbReference>
<dbReference type="Gene3D" id="3.40.50.1820">
    <property type="entry name" value="alpha/beta hydrolase"/>
    <property type="match status" value="1"/>
</dbReference>
<proteinExistence type="predicted"/>
<dbReference type="RefSeq" id="WP_160878088.1">
    <property type="nucleotide sequence ID" value="NZ_WUEK01000006.1"/>
</dbReference>
<reference evidence="1 2" key="1">
    <citation type="submission" date="2019-12" db="EMBL/GenBank/DDBJ databases">
        <authorList>
            <person name="Kun Z."/>
        </authorList>
    </citation>
    <scope>NUCLEOTIDE SEQUENCE [LARGE SCALE GENOMIC DNA]</scope>
    <source>
        <strain evidence="1 2">YIM 123512</strain>
    </source>
</reference>